<keyword evidence="8" id="KW-0184">Conjugation</keyword>
<evidence type="ECO:0000256" key="2">
    <source>
        <dbReference type="ARBA" id="ARBA00004613"/>
    </source>
</evidence>
<evidence type="ECO:0000313" key="12">
    <source>
        <dbReference type="EMBL" id="GIU52667.1"/>
    </source>
</evidence>
<keyword evidence="7" id="KW-0964">Secreted</keyword>
<comment type="caution">
    <text evidence="12">The sequence shown here is derived from an EMBL/GenBank/DDBJ whole genome shotgun (WGS) entry which is preliminary data.</text>
</comment>
<evidence type="ECO:0000256" key="6">
    <source>
        <dbReference type="ARBA" id="ARBA00022519"/>
    </source>
</evidence>
<evidence type="ECO:0000256" key="3">
    <source>
        <dbReference type="ARBA" id="ARBA00009586"/>
    </source>
</evidence>
<evidence type="ECO:0000256" key="7">
    <source>
        <dbReference type="ARBA" id="ARBA00022525"/>
    </source>
</evidence>
<dbReference type="EMBL" id="BPEY01000214">
    <property type="protein sequence ID" value="GIU52667.1"/>
    <property type="molecule type" value="Genomic_DNA"/>
</dbReference>
<evidence type="ECO:0000256" key="1">
    <source>
        <dbReference type="ARBA" id="ARBA00004429"/>
    </source>
</evidence>
<protein>
    <recommendedName>
        <fullName evidence="4">Pilin</fullName>
    </recommendedName>
</protein>
<comment type="similarity">
    <text evidence="3">Belongs to the TraA family.</text>
</comment>
<feature type="transmembrane region" description="Helical" evidence="11">
    <location>
        <begin position="84"/>
        <end position="104"/>
    </location>
</feature>
<name>A0ABQ4PRW7_9GAMM</name>
<dbReference type="Proteomes" id="UP000887104">
    <property type="component" value="Unassembled WGS sequence"/>
</dbReference>
<feature type="transmembrane region" description="Helical" evidence="11">
    <location>
        <begin position="58"/>
        <end position="77"/>
    </location>
</feature>
<organism evidence="12 13">
    <name type="scientific">Shewanella sairae</name>
    <dbReference type="NCBI Taxonomy" id="190310"/>
    <lineage>
        <taxon>Bacteria</taxon>
        <taxon>Pseudomonadati</taxon>
        <taxon>Pseudomonadota</taxon>
        <taxon>Gammaproteobacteria</taxon>
        <taxon>Alteromonadales</taxon>
        <taxon>Shewanellaceae</taxon>
        <taxon>Shewanella</taxon>
    </lineage>
</organism>
<keyword evidence="6" id="KW-0997">Cell inner membrane</keyword>
<dbReference type="RefSeq" id="WP_220783572.1">
    <property type="nucleotide sequence ID" value="NZ_BPEY01000214.1"/>
</dbReference>
<proteinExistence type="inferred from homology"/>
<keyword evidence="11" id="KW-0812">Transmembrane</keyword>
<evidence type="ECO:0000313" key="13">
    <source>
        <dbReference type="Proteomes" id="UP000887104"/>
    </source>
</evidence>
<accession>A0ABQ4PRW7</accession>
<keyword evidence="13" id="KW-1185">Reference proteome</keyword>
<evidence type="ECO:0000256" key="8">
    <source>
        <dbReference type="ARBA" id="ARBA00022971"/>
    </source>
</evidence>
<evidence type="ECO:0000256" key="9">
    <source>
        <dbReference type="ARBA" id="ARBA00023136"/>
    </source>
</evidence>
<evidence type="ECO:0000256" key="4">
    <source>
        <dbReference type="ARBA" id="ARBA00018586"/>
    </source>
</evidence>
<comment type="subcellular location">
    <subcellularLocation>
        <location evidence="1">Cell inner membrane</location>
        <topology evidence="1">Multi-pass membrane protein</topology>
    </subcellularLocation>
    <subcellularLocation>
        <location evidence="2">Secreted</location>
    </subcellularLocation>
</comment>
<keyword evidence="11" id="KW-1133">Transmembrane helix</keyword>
<evidence type="ECO:0000256" key="10">
    <source>
        <dbReference type="ARBA" id="ARBA00026027"/>
    </source>
</evidence>
<sequence length="105" mass="10985">MNMMNISNLRNPLSRPMTTGLMLVVLMALTMLFTGEAHADLFAGGKDQIKQATNSDSTLYLAMMVIGLAAAAVTGFVTKNWFAAIGGFAAGVIFVNVAMGIIGLA</sequence>
<dbReference type="InterPro" id="IPR008873">
    <property type="entry name" value="TraA"/>
</dbReference>
<dbReference type="NCBIfam" id="TIGR02758">
    <property type="entry name" value="TraA_TIGR"/>
    <property type="match status" value="1"/>
</dbReference>
<evidence type="ECO:0000256" key="5">
    <source>
        <dbReference type="ARBA" id="ARBA00022475"/>
    </source>
</evidence>
<comment type="subunit">
    <text evidence="10">Monomer. Interacts with itself to form filaments; also interacts with TraQ.</text>
</comment>
<keyword evidence="9 11" id="KW-0472">Membrane</keyword>
<keyword evidence="5" id="KW-1003">Cell membrane</keyword>
<reference evidence="12" key="1">
    <citation type="submission" date="2021-05" db="EMBL/GenBank/DDBJ databases">
        <title>Molecular characterization for Shewanella algae harboring chromosomal blaOXA-55-like strains isolated from clinical and environment sample.</title>
        <authorList>
            <person name="Ohama Y."/>
            <person name="Aoki K."/>
            <person name="Harada S."/>
            <person name="Moriya K."/>
            <person name="Ishii Y."/>
            <person name="Tateda K."/>
        </authorList>
    </citation>
    <scope>NUCLEOTIDE SEQUENCE</scope>
    <source>
        <strain evidence="12">JCM 11563</strain>
    </source>
</reference>
<gene>
    <name evidence="12" type="ORF">TUM4438_45930</name>
</gene>
<evidence type="ECO:0000256" key="11">
    <source>
        <dbReference type="SAM" id="Phobius"/>
    </source>
</evidence>